<gene>
    <name evidence="7" type="primary">apmap</name>
    <name evidence="7" type="ORF">T07_14357</name>
</gene>
<protein>
    <submittedName>
        <fullName evidence="7">Adipocyte plasma membrane-associated protein</fullName>
    </submittedName>
</protein>
<keyword evidence="8" id="KW-1185">Reference proteome</keyword>
<keyword evidence="5" id="KW-1133">Transmembrane helix</keyword>
<dbReference type="Pfam" id="PF03088">
    <property type="entry name" value="Str_synth"/>
    <property type="match status" value="1"/>
</dbReference>
<evidence type="ECO:0000256" key="5">
    <source>
        <dbReference type="SAM" id="Phobius"/>
    </source>
</evidence>
<evidence type="ECO:0000256" key="2">
    <source>
        <dbReference type="ARBA" id="ARBA00022553"/>
    </source>
</evidence>
<keyword evidence="3" id="KW-0325">Glycoprotein</keyword>
<name>A0A0V0RPW5_9BILA</name>
<proteinExistence type="inferred from homology"/>
<sequence>MEVRHRCVPSTVRENAQHPSSQTLEKKPQLNEFPKGTFTSVRWIIAVLSILLFIIVFTPSVIEPEAYSLPPPPNINKGILKKNNILSKSRSFLENELLAAESIVLQGSRLLLKIYVEPLLTINIADYLYTGTADGRLTEIVGNKINEVIRLGRKTNCGMAFVDPNCGRPLGIRYLGNRRLLVVDTFLGIFEVDFRNKNYTQLIKSGMYVEGEPLKFINDIDIFENYIFFTDSSSKWSIIDYKFIIIEAKKNGRLLVLDRNTGKIDVILRNLFFPNGVQVAKNGKELFIAETGLARILKINLNSLKHQQQQPDLLIDNLPCLPDNIRQSSLGELWIPCAAVRDSTAFLGPTYDLIGKYPSLRKLTAKLLPRQWIYALMDFFETPYGLVILVDRHGKYMKSFHDPHGTVISAVSQATDNGTHLFLGSFKPKHLAYLKL</sequence>
<dbReference type="InterPro" id="IPR018119">
    <property type="entry name" value="Strictosidine_synth_cons-reg"/>
</dbReference>
<feature type="domain" description="Strictosidine synthase conserved region" evidence="6">
    <location>
        <begin position="218"/>
        <end position="299"/>
    </location>
</feature>
<dbReference type="OrthoDB" id="5307922at2759"/>
<dbReference type="STRING" id="6336.A0A0V0RPW5"/>
<dbReference type="GO" id="GO:0016787">
    <property type="term" value="F:hydrolase activity"/>
    <property type="evidence" value="ECO:0007669"/>
    <property type="project" value="TreeGrafter"/>
</dbReference>
<dbReference type="GO" id="GO:0012505">
    <property type="term" value="C:endomembrane system"/>
    <property type="evidence" value="ECO:0007669"/>
    <property type="project" value="TreeGrafter"/>
</dbReference>
<feature type="compositionally biased region" description="Polar residues" evidence="4">
    <location>
        <begin position="12"/>
        <end position="23"/>
    </location>
</feature>
<keyword evidence="5" id="KW-0472">Membrane</keyword>
<dbReference type="PANTHER" id="PTHR10426:SF88">
    <property type="entry name" value="ADIPOCYTE PLASMA MEMBRANE-ASSOCIATED PROTEIN HEMOMUCIN-RELATED"/>
    <property type="match status" value="1"/>
</dbReference>
<dbReference type="Gene3D" id="2.120.10.30">
    <property type="entry name" value="TolB, C-terminal domain"/>
    <property type="match status" value="1"/>
</dbReference>
<dbReference type="PANTHER" id="PTHR10426">
    <property type="entry name" value="STRICTOSIDINE SYNTHASE-RELATED"/>
    <property type="match status" value="1"/>
</dbReference>
<keyword evidence="5" id="KW-0812">Transmembrane</keyword>
<comment type="similarity">
    <text evidence="1">Belongs to the strictosidine synthase family.</text>
</comment>
<feature type="region of interest" description="Disordered" evidence="4">
    <location>
        <begin position="1"/>
        <end position="26"/>
    </location>
</feature>
<evidence type="ECO:0000313" key="8">
    <source>
        <dbReference type="Proteomes" id="UP000054630"/>
    </source>
</evidence>
<accession>A0A0V0RPW5</accession>
<dbReference type="AlphaFoldDB" id="A0A0V0RPW5"/>
<reference evidence="7 8" key="1">
    <citation type="submission" date="2015-01" db="EMBL/GenBank/DDBJ databases">
        <title>Evolution of Trichinella species and genotypes.</title>
        <authorList>
            <person name="Korhonen P.K."/>
            <person name="Edoardo P."/>
            <person name="Giuseppe L.R."/>
            <person name="Gasser R.B."/>
        </authorList>
    </citation>
    <scope>NUCLEOTIDE SEQUENCE [LARGE SCALE GENOMIC DNA]</scope>
    <source>
        <strain evidence="7">ISS37</strain>
    </source>
</reference>
<evidence type="ECO:0000313" key="7">
    <source>
        <dbReference type="EMBL" id="KRX16500.1"/>
    </source>
</evidence>
<dbReference type="SUPFAM" id="SSF63829">
    <property type="entry name" value="Calcium-dependent phosphotriesterase"/>
    <property type="match status" value="1"/>
</dbReference>
<organism evidence="7 8">
    <name type="scientific">Trichinella nelsoni</name>
    <dbReference type="NCBI Taxonomy" id="6336"/>
    <lineage>
        <taxon>Eukaryota</taxon>
        <taxon>Metazoa</taxon>
        <taxon>Ecdysozoa</taxon>
        <taxon>Nematoda</taxon>
        <taxon>Enoplea</taxon>
        <taxon>Dorylaimia</taxon>
        <taxon>Trichinellida</taxon>
        <taxon>Trichinellidae</taxon>
        <taxon>Trichinella</taxon>
    </lineage>
</organism>
<comment type="caution">
    <text evidence="7">The sequence shown here is derived from an EMBL/GenBank/DDBJ whole genome shotgun (WGS) entry which is preliminary data.</text>
</comment>
<evidence type="ECO:0000256" key="3">
    <source>
        <dbReference type="ARBA" id="ARBA00023180"/>
    </source>
</evidence>
<evidence type="ECO:0000259" key="6">
    <source>
        <dbReference type="Pfam" id="PF03088"/>
    </source>
</evidence>
<feature type="transmembrane region" description="Helical" evidence="5">
    <location>
        <begin position="43"/>
        <end position="62"/>
    </location>
</feature>
<evidence type="ECO:0000256" key="4">
    <source>
        <dbReference type="SAM" id="MobiDB-lite"/>
    </source>
</evidence>
<keyword evidence="2" id="KW-0597">Phosphoprotein</keyword>
<dbReference type="InterPro" id="IPR011042">
    <property type="entry name" value="6-blade_b-propeller_TolB-like"/>
</dbReference>
<evidence type="ECO:0000256" key="1">
    <source>
        <dbReference type="ARBA" id="ARBA00009191"/>
    </source>
</evidence>
<dbReference type="Proteomes" id="UP000054630">
    <property type="component" value="Unassembled WGS sequence"/>
</dbReference>
<dbReference type="EMBL" id="JYDL01000106">
    <property type="protein sequence ID" value="KRX16500.1"/>
    <property type="molecule type" value="Genomic_DNA"/>
</dbReference>